<dbReference type="EMBL" id="MU253988">
    <property type="protein sequence ID" value="KAG9243306.1"/>
    <property type="molecule type" value="Genomic_DNA"/>
</dbReference>
<accession>A0A9P7Z112</accession>
<evidence type="ECO:0000256" key="1">
    <source>
        <dbReference type="ARBA" id="ARBA00006484"/>
    </source>
</evidence>
<dbReference type="InterPro" id="IPR036291">
    <property type="entry name" value="NAD(P)-bd_dom_sf"/>
</dbReference>
<comment type="similarity">
    <text evidence="1">Belongs to the short-chain dehydrogenases/reductases (SDR) family.</text>
</comment>
<evidence type="ECO:0000256" key="3">
    <source>
        <dbReference type="ARBA" id="ARBA00023002"/>
    </source>
</evidence>
<dbReference type="PANTHER" id="PTHR24320:SF252">
    <property type="entry name" value="DEHYDROGENASE_REDUCTASE FAMILY PROTEIN, PUTATIVE (AFU_ORTHOLOGUE AFUA_3G08550)-RELATED"/>
    <property type="match status" value="1"/>
</dbReference>
<organism evidence="4 5">
    <name type="scientific">Calycina marina</name>
    <dbReference type="NCBI Taxonomy" id="1763456"/>
    <lineage>
        <taxon>Eukaryota</taxon>
        <taxon>Fungi</taxon>
        <taxon>Dikarya</taxon>
        <taxon>Ascomycota</taxon>
        <taxon>Pezizomycotina</taxon>
        <taxon>Leotiomycetes</taxon>
        <taxon>Helotiales</taxon>
        <taxon>Pezizellaceae</taxon>
        <taxon>Calycina</taxon>
    </lineage>
</organism>
<comment type="caution">
    <text evidence="4">The sequence shown here is derived from an EMBL/GenBank/DDBJ whole genome shotgun (WGS) entry which is preliminary data.</text>
</comment>
<name>A0A9P7Z112_9HELO</name>
<evidence type="ECO:0000313" key="4">
    <source>
        <dbReference type="EMBL" id="KAG9243306.1"/>
    </source>
</evidence>
<keyword evidence="2" id="KW-0521">NADP</keyword>
<sequence>MGWAASFLHSQFFVKPRLPDKDFQGQTIIVTGSNRGLGLEAARHLSRLNACLVILAVRDTSKGAAAKYDILGTTGRADNSIKVWLLDLHSYASIETFCVKAQALPRLDAVIENAGIMTKHFNMAAGYESTIATNVIGTFLLAFGLLPKLRQTAMDYKIQPRLSFVTSDTHIIAKFPERQSDVIFAELNKSKPKLTLERYSTSKLIQVLCIRELASLVSTWPFQTIIINCLTPGFCSTGLDPEGMVAGKYIRKMSTAFFARTAEAGSRTLVTAIAAGNETQGAYMADGHISRPGRLVLGEGGLELQKRVWHQLVNELERIQPGISLNLS</sequence>
<dbReference type="InterPro" id="IPR002347">
    <property type="entry name" value="SDR_fam"/>
</dbReference>
<gene>
    <name evidence="4" type="ORF">BJ878DRAFT_462549</name>
</gene>
<dbReference type="Pfam" id="PF00106">
    <property type="entry name" value="adh_short"/>
    <property type="match status" value="1"/>
</dbReference>
<evidence type="ECO:0000256" key="2">
    <source>
        <dbReference type="ARBA" id="ARBA00022857"/>
    </source>
</evidence>
<dbReference type="GO" id="GO:0016491">
    <property type="term" value="F:oxidoreductase activity"/>
    <property type="evidence" value="ECO:0007669"/>
    <property type="project" value="UniProtKB-KW"/>
</dbReference>
<protein>
    <recommendedName>
        <fullName evidence="6">Short-chain dehydrogenase/reductase</fullName>
    </recommendedName>
</protein>
<dbReference type="OrthoDB" id="542013at2759"/>
<dbReference type="PANTHER" id="PTHR24320">
    <property type="entry name" value="RETINOL DEHYDROGENASE"/>
    <property type="match status" value="1"/>
</dbReference>
<dbReference type="Gene3D" id="3.40.50.720">
    <property type="entry name" value="NAD(P)-binding Rossmann-like Domain"/>
    <property type="match status" value="1"/>
</dbReference>
<evidence type="ECO:0008006" key="6">
    <source>
        <dbReference type="Google" id="ProtNLM"/>
    </source>
</evidence>
<dbReference type="AlphaFoldDB" id="A0A9P7Z112"/>
<proteinExistence type="inferred from homology"/>
<dbReference type="SUPFAM" id="SSF51735">
    <property type="entry name" value="NAD(P)-binding Rossmann-fold domains"/>
    <property type="match status" value="1"/>
</dbReference>
<keyword evidence="5" id="KW-1185">Reference proteome</keyword>
<reference evidence="4" key="1">
    <citation type="journal article" date="2021" name="IMA Fungus">
        <title>Genomic characterization of three marine fungi, including Emericellopsis atlantica sp. nov. with signatures of a generalist lifestyle and marine biomass degradation.</title>
        <authorList>
            <person name="Hagestad O.C."/>
            <person name="Hou L."/>
            <person name="Andersen J.H."/>
            <person name="Hansen E.H."/>
            <person name="Altermark B."/>
            <person name="Li C."/>
            <person name="Kuhnert E."/>
            <person name="Cox R.J."/>
            <person name="Crous P.W."/>
            <person name="Spatafora J.W."/>
            <person name="Lail K."/>
            <person name="Amirebrahimi M."/>
            <person name="Lipzen A."/>
            <person name="Pangilinan J."/>
            <person name="Andreopoulos W."/>
            <person name="Hayes R.D."/>
            <person name="Ng V."/>
            <person name="Grigoriev I.V."/>
            <person name="Jackson S.A."/>
            <person name="Sutton T.D.S."/>
            <person name="Dobson A.D.W."/>
            <person name="Rama T."/>
        </authorList>
    </citation>
    <scope>NUCLEOTIDE SEQUENCE</scope>
    <source>
        <strain evidence="4">TRa3180A</strain>
    </source>
</reference>
<dbReference type="Proteomes" id="UP000887226">
    <property type="component" value="Unassembled WGS sequence"/>
</dbReference>
<evidence type="ECO:0000313" key="5">
    <source>
        <dbReference type="Proteomes" id="UP000887226"/>
    </source>
</evidence>
<dbReference type="PRINTS" id="PR00081">
    <property type="entry name" value="GDHRDH"/>
</dbReference>
<keyword evidence="3" id="KW-0560">Oxidoreductase</keyword>